<dbReference type="PROSITE" id="PS00141">
    <property type="entry name" value="ASP_PROTEASE"/>
    <property type="match status" value="1"/>
</dbReference>
<dbReference type="EMBL" id="BQNB010020170">
    <property type="protein sequence ID" value="GJT93080.1"/>
    <property type="molecule type" value="Genomic_DNA"/>
</dbReference>
<organism evidence="2 3">
    <name type="scientific">Tanacetum coccineum</name>
    <dbReference type="NCBI Taxonomy" id="301880"/>
    <lineage>
        <taxon>Eukaryota</taxon>
        <taxon>Viridiplantae</taxon>
        <taxon>Streptophyta</taxon>
        <taxon>Embryophyta</taxon>
        <taxon>Tracheophyta</taxon>
        <taxon>Spermatophyta</taxon>
        <taxon>Magnoliopsida</taxon>
        <taxon>eudicotyledons</taxon>
        <taxon>Gunneridae</taxon>
        <taxon>Pentapetalae</taxon>
        <taxon>asterids</taxon>
        <taxon>campanulids</taxon>
        <taxon>Asterales</taxon>
        <taxon>Asteraceae</taxon>
        <taxon>Asteroideae</taxon>
        <taxon>Anthemideae</taxon>
        <taxon>Anthemidinae</taxon>
        <taxon>Tanacetum</taxon>
    </lineage>
</organism>
<dbReference type="GO" id="GO:0003964">
    <property type="term" value="F:RNA-directed DNA polymerase activity"/>
    <property type="evidence" value="ECO:0007669"/>
    <property type="project" value="UniProtKB-KW"/>
</dbReference>
<accession>A0ABQ5HZB2</accession>
<dbReference type="Proteomes" id="UP001151760">
    <property type="component" value="Unassembled WGS sequence"/>
</dbReference>
<reference evidence="2" key="1">
    <citation type="journal article" date="2022" name="Int. J. Mol. Sci.">
        <title>Draft Genome of Tanacetum Coccineum: Genomic Comparison of Closely Related Tanacetum-Family Plants.</title>
        <authorList>
            <person name="Yamashiro T."/>
            <person name="Shiraishi A."/>
            <person name="Nakayama K."/>
            <person name="Satake H."/>
        </authorList>
    </citation>
    <scope>NUCLEOTIDE SEQUENCE</scope>
</reference>
<name>A0ABQ5HZB2_9ASTR</name>
<reference evidence="2" key="2">
    <citation type="submission" date="2022-01" db="EMBL/GenBank/DDBJ databases">
        <authorList>
            <person name="Yamashiro T."/>
            <person name="Shiraishi A."/>
            <person name="Satake H."/>
            <person name="Nakayama K."/>
        </authorList>
    </citation>
    <scope>NUCLEOTIDE SEQUENCE</scope>
</reference>
<feature type="compositionally biased region" description="Basic and acidic residues" evidence="1">
    <location>
        <begin position="231"/>
        <end position="240"/>
    </location>
</feature>
<keyword evidence="2" id="KW-0808">Transferase</keyword>
<sequence>MEARDATRNLKPPVEGGGKQEDENGDDYDGGNGGNRNGGVSGNGGNGNEGNINGGVNGKGNGGGNGNGNDNGNGNRYGGGNGYNFGGFMPVARECTYQDFLKYQPLNFNGTKGVVGLTRWFEKMEKRAVGIEAAYAMTWTELMKLMIEARFEEFVLLCTIMVPDEEDKVKRFIGGLPDNIQGNKLKGYARNAKNKRRFNYNLRDNLGQQPAFKRQNVEGQNVASAYTAGNNERKGNDCPKSRNQIRRNKTGNKTGSNEATAKAYAIGGGGTNPDSNVVMGTFLFINCYTSMLLDSGADRSFVSSTFSALLDVAPSSLDTSYIVELANGRIS</sequence>
<feature type="region of interest" description="Disordered" evidence="1">
    <location>
        <begin position="1"/>
        <end position="69"/>
    </location>
</feature>
<protein>
    <submittedName>
        <fullName evidence="2">Reverse transcriptase domain-containing protein</fullName>
    </submittedName>
</protein>
<keyword evidence="2" id="KW-0548">Nucleotidyltransferase</keyword>
<dbReference type="Pfam" id="PF08284">
    <property type="entry name" value="RVP_2"/>
    <property type="match status" value="1"/>
</dbReference>
<evidence type="ECO:0000256" key="1">
    <source>
        <dbReference type="SAM" id="MobiDB-lite"/>
    </source>
</evidence>
<comment type="caution">
    <text evidence="2">The sequence shown here is derived from an EMBL/GenBank/DDBJ whole genome shotgun (WGS) entry which is preliminary data.</text>
</comment>
<dbReference type="InterPro" id="IPR001969">
    <property type="entry name" value="Aspartic_peptidase_AS"/>
</dbReference>
<proteinExistence type="predicted"/>
<feature type="region of interest" description="Disordered" evidence="1">
    <location>
        <begin position="226"/>
        <end position="256"/>
    </location>
</feature>
<evidence type="ECO:0000313" key="3">
    <source>
        <dbReference type="Proteomes" id="UP001151760"/>
    </source>
</evidence>
<evidence type="ECO:0000313" key="2">
    <source>
        <dbReference type="EMBL" id="GJT93080.1"/>
    </source>
</evidence>
<keyword evidence="2" id="KW-0695">RNA-directed DNA polymerase</keyword>
<keyword evidence="3" id="KW-1185">Reference proteome</keyword>
<feature type="compositionally biased region" description="Gly residues" evidence="1">
    <location>
        <begin position="30"/>
        <end position="69"/>
    </location>
</feature>
<gene>
    <name evidence="2" type="ORF">Tco_1081925</name>
</gene>